<dbReference type="Pfam" id="PF00386">
    <property type="entry name" value="C1q"/>
    <property type="match status" value="2"/>
</dbReference>
<keyword evidence="9" id="KW-1185">Reference proteome</keyword>
<sequence length="458" mass="50659">MKTPGAVLLLLGLGLFAGAAESEDIDLLELKYLRAQMQDFESRLQASEKKTRDLENEIKNRQENREGPFKIGKTLVYKQVFINIGDAFNSITGFFTAPVRGVYDFSFSVLGADEGHRGRYSHDVPERRVHPCASEEQVHPCASASVAGHVINPTGTVGFQPLFLQHVLNPSADEGHRGRYTHDVPERRVHPCASEEQVVTAAEGPHFQTTNTGTDSSKLTCQPDIHTLLREMSTLVTEQRVELKYTKTQLDAMETRVRASESKAEAMETRLRASEKTVEEQRVELTHTKTQLEAMKTQLGTSESLVHQLKTEVQDLRRDREQSRVSFSASLLAEGHGNIGPSGVDTLLFKHVITNIGNAYNAHTGVFRAPIRGVYFFVVFINGGGHASTPTAVSLQKNGELVVIAYAHQASLSLTASNGASLLLKEGDVVYVKLWPGAWVYDNQNHHTTFSGHLLFPM</sequence>
<dbReference type="GO" id="GO:0005576">
    <property type="term" value="C:extracellular region"/>
    <property type="evidence" value="ECO:0007669"/>
    <property type="project" value="UniProtKB-SubCell"/>
</dbReference>
<organism evidence="8 9">
    <name type="scientific">Coilia grayii</name>
    <name type="common">Gray's grenadier anchovy</name>
    <dbReference type="NCBI Taxonomy" id="363190"/>
    <lineage>
        <taxon>Eukaryota</taxon>
        <taxon>Metazoa</taxon>
        <taxon>Chordata</taxon>
        <taxon>Craniata</taxon>
        <taxon>Vertebrata</taxon>
        <taxon>Euteleostomi</taxon>
        <taxon>Actinopterygii</taxon>
        <taxon>Neopterygii</taxon>
        <taxon>Teleostei</taxon>
        <taxon>Clupei</taxon>
        <taxon>Clupeiformes</taxon>
        <taxon>Clupeoidei</taxon>
        <taxon>Engraulidae</taxon>
        <taxon>Coilinae</taxon>
        <taxon>Coilia</taxon>
    </lineage>
</organism>
<dbReference type="EMBL" id="JBHFQA010000018">
    <property type="protein sequence ID" value="KAL2083043.1"/>
    <property type="molecule type" value="Genomic_DNA"/>
</dbReference>
<dbReference type="InterPro" id="IPR050822">
    <property type="entry name" value="Cerebellin_Synaptic_Org"/>
</dbReference>
<feature type="signal peptide" evidence="6">
    <location>
        <begin position="1"/>
        <end position="22"/>
    </location>
</feature>
<keyword evidence="2" id="KW-0964">Secreted</keyword>
<name>A0ABD1JAL1_9TELE</name>
<keyword evidence="4" id="KW-0175">Coiled coil</keyword>
<keyword evidence="3 6" id="KW-0732">Signal</keyword>
<proteinExistence type="predicted"/>
<feature type="region of interest" description="Disordered" evidence="5">
    <location>
        <begin position="256"/>
        <end position="275"/>
    </location>
</feature>
<evidence type="ECO:0000256" key="5">
    <source>
        <dbReference type="SAM" id="MobiDB-lite"/>
    </source>
</evidence>
<comment type="caution">
    <text evidence="8">The sequence shown here is derived from an EMBL/GenBank/DDBJ whole genome shotgun (WGS) entry which is preliminary data.</text>
</comment>
<dbReference type="SMART" id="SM00110">
    <property type="entry name" value="C1Q"/>
    <property type="match status" value="1"/>
</dbReference>
<feature type="domain" description="C1q" evidence="7">
    <location>
        <begin position="320"/>
        <end position="458"/>
    </location>
</feature>
<evidence type="ECO:0000259" key="7">
    <source>
        <dbReference type="PROSITE" id="PS50871"/>
    </source>
</evidence>
<dbReference type="Gene3D" id="2.60.120.40">
    <property type="match status" value="2"/>
</dbReference>
<reference evidence="8 9" key="1">
    <citation type="submission" date="2024-09" db="EMBL/GenBank/DDBJ databases">
        <title>A chromosome-level genome assembly of Gray's grenadier anchovy, Coilia grayii.</title>
        <authorList>
            <person name="Fu Z."/>
        </authorList>
    </citation>
    <scope>NUCLEOTIDE SEQUENCE [LARGE SCALE GENOMIC DNA]</scope>
    <source>
        <strain evidence="8">G4</strain>
        <tissue evidence="8">Muscle</tissue>
    </source>
</reference>
<dbReference type="InterPro" id="IPR008983">
    <property type="entry name" value="Tumour_necrosis_fac-like_dom"/>
</dbReference>
<evidence type="ECO:0000313" key="8">
    <source>
        <dbReference type="EMBL" id="KAL2083043.1"/>
    </source>
</evidence>
<evidence type="ECO:0000256" key="4">
    <source>
        <dbReference type="SAM" id="Coils"/>
    </source>
</evidence>
<gene>
    <name evidence="8" type="ORF">ACEWY4_020816</name>
</gene>
<dbReference type="InterPro" id="IPR001073">
    <property type="entry name" value="C1q_dom"/>
</dbReference>
<dbReference type="PRINTS" id="PR00007">
    <property type="entry name" value="COMPLEMNTC1Q"/>
</dbReference>
<evidence type="ECO:0000256" key="2">
    <source>
        <dbReference type="ARBA" id="ARBA00022525"/>
    </source>
</evidence>
<protein>
    <recommendedName>
        <fullName evidence="7">C1q domain-containing protein</fullName>
    </recommendedName>
</protein>
<dbReference type="PANTHER" id="PTHR22923:SF102">
    <property type="entry name" value="CEREBELLIN 13-RELATED"/>
    <property type="match status" value="1"/>
</dbReference>
<evidence type="ECO:0000313" key="9">
    <source>
        <dbReference type="Proteomes" id="UP001591681"/>
    </source>
</evidence>
<dbReference type="AlphaFoldDB" id="A0ABD1JAL1"/>
<feature type="coiled-coil region" evidence="4">
    <location>
        <begin position="30"/>
        <end position="64"/>
    </location>
</feature>
<evidence type="ECO:0000256" key="3">
    <source>
        <dbReference type="ARBA" id="ARBA00022729"/>
    </source>
</evidence>
<feature type="chain" id="PRO_5044832204" description="C1q domain-containing protein" evidence="6">
    <location>
        <begin position="23"/>
        <end position="458"/>
    </location>
</feature>
<evidence type="ECO:0000256" key="1">
    <source>
        <dbReference type="ARBA" id="ARBA00004613"/>
    </source>
</evidence>
<dbReference type="GO" id="GO:0005737">
    <property type="term" value="C:cytoplasm"/>
    <property type="evidence" value="ECO:0007669"/>
    <property type="project" value="UniProtKB-SubCell"/>
</dbReference>
<comment type="subcellular location">
    <subcellularLocation>
        <location evidence="1">Secreted</location>
    </subcellularLocation>
</comment>
<accession>A0ABD1JAL1</accession>
<dbReference type="PROSITE" id="PS50871">
    <property type="entry name" value="C1Q"/>
    <property type="match status" value="1"/>
</dbReference>
<dbReference type="Gene3D" id="1.20.5.340">
    <property type="match status" value="1"/>
</dbReference>
<dbReference type="GO" id="GO:0046872">
    <property type="term" value="F:metal ion binding"/>
    <property type="evidence" value="ECO:0007669"/>
    <property type="project" value="UniProtKB-KW"/>
</dbReference>
<dbReference type="SUPFAM" id="SSF49842">
    <property type="entry name" value="TNF-like"/>
    <property type="match status" value="2"/>
</dbReference>
<dbReference type="PANTHER" id="PTHR22923">
    <property type="entry name" value="CEREBELLIN-RELATED"/>
    <property type="match status" value="1"/>
</dbReference>
<dbReference type="Proteomes" id="UP001591681">
    <property type="component" value="Unassembled WGS sequence"/>
</dbReference>
<evidence type="ECO:0000256" key="6">
    <source>
        <dbReference type="SAM" id="SignalP"/>
    </source>
</evidence>